<keyword evidence="7" id="KW-1185">Reference proteome</keyword>
<dbReference type="InterPro" id="IPR038765">
    <property type="entry name" value="Papain-like_cys_pep_sf"/>
</dbReference>
<accession>A0A917WXL9</accession>
<organism evidence="6 7">
    <name type="scientific">Dactylosporangium sucinum</name>
    <dbReference type="NCBI Taxonomy" id="1424081"/>
    <lineage>
        <taxon>Bacteria</taxon>
        <taxon>Bacillati</taxon>
        <taxon>Actinomycetota</taxon>
        <taxon>Actinomycetes</taxon>
        <taxon>Micromonosporales</taxon>
        <taxon>Micromonosporaceae</taxon>
        <taxon>Dactylosporangium</taxon>
    </lineage>
</organism>
<dbReference type="EMBL" id="BMPI01000025">
    <property type="protein sequence ID" value="GGM42601.1"/>
    <property type="molecule type" value="Genomic_DNA"/>
</dbReference>
<evidence type="ECO:0000313" key="6">
    <source>
        <dbReference type="EMBL" id="GGM42601.1"/>
    </source>
</evidence>
<dbReference type="PANTHER" id="PTHR47359">
    <property type="entry name" value="PEPTIDOGLYCAN DL-ENDOPEPTIDASE CWLO"/>
    <property type="match status" value="1"/>
</dbReference>
<keyword evidence="2" id="KW-0645">Protease</keyword>
<evidence type="ECO:0000313" key="7">
    <source>
        <dbReference type="Proteomes" id="UP000642070"/>
    </source>
</evidence>
<protein>
    <recommendedName>
        <fullName evidence="5">NlpC/P60 domain-containing protein</fullName>
    </recommendedName>
</protein>
<dbReference type="RefSeq" id="WP_190252373.1">
    <property type="nucleotide sequence ID" value="NZ_BMPI01000025.1"/>
</dbReference>
<name>A0A917WXL9_9ACTN</name>
<dbReference type="PROSITE" id="PS51935">
    <property type="entry name" value="NLPC_P60"/>
    <property type="match status" value="1"/>
</dbReference>
<dbReference type="InterPro" id="IPR051794">
    <property type="entry name" value="PG_Endopeptidase_C40"/>
</dbReference>
<proteinExistence type="inferred from homology"/>
<sequence>MVVTLLASSGAVRAEPTPAEVERQIDEAWNQLEPIIEQYNLVHGQLKQSQARAAALQQQLLPLQAQVDAALGPVSELAVTAFKGRRVTALDVLLHADAPEVLLDQLAVVNEIARNQRAAIAAVAEARDRLAAERRALDAVIAEQAAQDADLAARKQQIEAKVADLQRLRLAVYGNGGTGELRPVACPVDYLGGPGGTAAKRACALIGKPYIWGAAGPDGYDCSGLTLTAWAAAGVRLRHYTRWQWDDTKAVSRADLRPGDLVFFFSDLHHMGLYVGGGWMVHAPTTGDRVRMAKLDGRPITGYRRPA</sequence>
<dbReference type="Proteomes" id="UP000642070">
    <property type="component" value="Unassembled WGS sequence"/>
</dbReference>
<gene>
    <name evidence="6" type="ORF">GCM10007977_050170</name>
</gene>
<keyword evidence="3" id="KW-0378">Hydrolase</keyword>
<comment type="similarity">
    <text evidence="1">Belongs to the peptidase C40 family.</text>
</comment>
<dbReference type="Pfam" id="PF00877">
    <property type="entry name" value="NLPC_P60"/>
    <property type="match status" value="1"/>
</dbReference>
<dbReference type="PANTHER" id="PTHR47359:SF3">
    <property type="entry name" value="NLP_P60 DOMAIN-CONTAINING PROTEIN-RELATED"/>
    <property type="match status" value="1"/>
</dbReference>
<reference evidence="6" key="2">
    <citation type="submission" date="2020-09" db="EMBL/GenBank/DDBJ databases">
        <authorList>
            <person name="Sun Q."/>
            <person name="Ohkuma M."/>
        </authorList>
    </citation>
    <scope>NUCLEOTIDE SEQUENCE</scope>
    <source>
        <strain evidence="6">JCM 19831</strain>
    </source>
</reference>
<keyword evidence="4" id="KW-0788">Thiol protease</keyword>
<dbReference type="InterPro" id="IPR000064">
    <property type="entry name" value="NLP_P60_dom"/>
</dbReference>
<dbReference type="GO" id="GO:0006508">
    <property type="term" value="P:proteolysis"/>
    <property type="evidence" value="ECO:0007669"/>
    <property type="project" value="UniProtKB-KW"/>
</dbReference>
<dbReference type="AlphaFoldDB" id="A0A917WXL9"/>
<evidence type="ECO:0000256" key="4">
    <source>
        <dbReference type="ARBA" id="ARBA00022807"/>
    </source>
</evidence>
<dbReference type="SUPFAM" id="SSF54001">
    <property type="entry name" value="Cysteine proteinases"/>
    <property type="match status" value="1"/>
</dbReference>
<dbReference type="Gene3D" id="3.90.1720.10">
    <property type="entry name" value="endopeptidase domain like (from Nostoc punctiforme)"/>
    <property type="match status" value="1"/>
</dbReference>
<reference evidence="6" key="1">
    <citation type="journal article" date="2014" name="Int. J. Syst. Evol. Microbiol.">
        <title>Complete genome sequence of Corynebacterium casei LMG S-19264T (=DSM 44701T), isolated from a smear-ripened cheese.</title>
        <authorList>
            <consortium name="US DOE Joint Genome Institute (JGI-PGF)"/>
            <person name="Walter F."/>
            <person name="Albersmeier A."/>
            <person name="Kalinowski J."/>
            <person name="Ruckert C."/>
        </authorList>
    </citation>
    <scope>NUCLEOTIDE SEQUENCE</scope>
    <source>
        <strain evidence="6">JCM 19831</strain>
    </source>
</reference>
<dbReference type="GO" id="GO:0008234">
    <property type="term" value="F:cysteine-type peptidase activity"/>
    <property type="evidence" value="ECO:0007669"/>
    <property type="project" value="UniProtKB-KW"/>
</dbReference>
<evidence type="ECO:0000256" key="3">
    <source>
        <dbReference type="ARBA" id="ARBA00022801"/>
    </source>
</evidence>
<evidence type="ECO:0000256" key="1">
    <source>
        <dbReference type="ARBA" id="ARBA00007074"/>
    </source>
</evidence>
<evidence type="ECO:0000256" key="2">
    <source>
        <dbReference type="ARBA" id="ARBA00022670"/>
    </source>
</evidence>
<feature type="domain" description="NlpC/P60" evidence="5">
    <location>
        <begin position="192"/>
        <end position="307"/>
    </location>
</feature>
<dbReference type="Gene3D" id="6.10.250.3150">
    <property type="match status" value="1"/>
</dbReference>
<evidence type="ECO:0000259" key="5">
    <source>
        <dbReference type="PROSITE" id="PS51935"/>
    </source>
</evidence>
<comment type="caution">
    <text evidence="6">The sequence shown here is derived from an EMBL/GenBank/DDBJ whole genome shotgun (WGS) entry which is preliminary data.</text>
</comment>